<evidence type="ECO:0000313" key="7">
    <source>
        <dbReference type="Proteomes" id="UP001595925"/>
    </source>
</evidence>
<reference evidence="6 7" key="1">
    <citation type="journal article" date="2019" name="Int. J. Syst. Evol. Microbiol.">
        <title>The Global Catalogue of Microorganisms (GCM) 10K type strain sequencing project: providing services to taxonomists for standard genome sequencing and annotation.</title>
        <authorList>
            <consortium name="The Broad Institute Genomics Platform"/>
            <consortium name="The Broad Institute Genome Sequencing Center for Infectious Disease"/>
            <person name="Wu L."/>
            <person name="Ma J."/>
        </authorList>
    </citation>
    <scope>NUCLEOTIDE SEQUENCE [LARGE SCALE GENOMIC DNA]</scope>
    <source>
        <strain evidence="6 7">CGMCC 1.15824</strain>
    </source>
</reference>
<organism evidence="6 7">
    <name type="scientific">Saliphagus infecundisoli</name>
    <dbReference type="NCBI Taxonomy" id="1849069"/>
    <lineage>
        <taxon>Archaea</taxon>
        <taxon>Methanobacteriati</taxon>
        <taxon>Methanobacteriota</taxon>
        <taxon>Stenosarchaea group</taxon>
        <taxon>Halobacteria</taxon>
        <taxon>Halobacteriales</taxon>
        <taxon>Natrialbaceae</taxon>
        <taxon>Saliphagus</taxon>
    </lineage>
</organism>
<evidence type="ECO:0000256" key="4">
    <source>
        <dbReference type="ARBA" id="ARBA00023033"/>
    </source>
</evidence>
<gene>
    <name evidence="6" type="ORF">ACFPFO_01930</name>
</gene>
<keyword evidence="4" id="KW-0503">Monooxygenase</keyword>
<dbReference type="NCBIfam" id="TIGR03619">
    <property type="entry name" value="F420_Rv2161c"/>
    <property type="match status" value="1"/>
</dbReference>
<feature type="domain" description="Luciferase-like" evidence="5">
    <location>
        <begin position="19"/>
        <end position="271"/>
    </location>
</feature>
<protein>
    <submittedName>
        <fullName evidence="6">LLM class oxidoreductase</fullName>
    </submittedName>
</protein>
<dbReference type="PANTHER" id="PTHR30011">
    <property type="entry name" value="ALKANESULFONATE MONOOXYGENASE-RELATED"/>
    <property type="match status" value="1"/>
</dbReference>
<keyword evidence="1" id="KW-0285">Flavoprotein</keyword>
<name>A0ABD5Q9Y2_9EURY</name>
<dbReference type="Gene3D" id="3.20.20.30">
    <property type="entry name" value="Luciferase-like domain"/>
    <property type="match status" value="1"/>
</dbReference>
<dbReference type="InterPro" id="IPR019921">
    <property type="entry name" value="Lucif-like_OxRdtase_Rv2161c"/>
</dbReference>
<dbReference type="SUPFAM" id="SSF51679">
    <property type="entry name" value="Bacterial luciferase-like"/>
    <property type="match status" value="1"/>
</dbReference>
<dbReference type="AlphaFoldDB" id="A0ABD5Q9Y2"/>
<sequence length="317" mass="35634">MRPYANEGYRRLFDDGFSVGLFFPITTASDPIPSFEDLERQVELASEASDLGFDALWFRDVPLYSPRFNDAGQVYDPWVFLTHVAANTDDVALVTGSIILPLRHPLHVAKAAASVDRLSGGRLVLGVATGDRPSEFPAFDIDEDARGELFREHVGVLRTLWSEDYPELDSSFGTLDGSLDLVPKPTTETLPLLVTGRARQSLEWIAEHGDGWVYYQHTLEDLEDQLGTWRELVRETTGEESKPYVQVLHVDLKEDPSAEPEPIHQGYAAGSEWFREHVRGLRDAGVDHVMINIRQTDDDRDPRGVLEEFSDEVLAEL</sequence>
<evidence type="ECO:0000256" key="2">
    <source>
        <dbReference type="ARBA" id="ARBA00022643"/>
    </source>
</evidence>
<dbReference type="NCBIfam" id="TIGR03571">
    <property type="entry name" value="lucif_BA3436"/>
    <property type="match status" value="1"/>
</dbReference>
<evidence type="ECO:0000259" key="5">
    <source>
        <dbReference type="Pfam" id="PF00296"/>
    </source>
</evidence>
<evidence type="ECO:0000256" key="1">
    <source>
        <dbReference type="ARBA" id="ARBA00022630"/>
    </source>
</evidence>
<keyword evidence="2" id="KW-0288">FMN</keyword>
<evidence type="ECO:0000313" key="6">
    <source>
        <dbReference type="EMBL" id="MFC4986556.1"/>
    </source>
</evidence>
<keyword evidence="7" id="KW-1185">Reference proteome</keyword>
<dbReference type="InterPro" id="IPR036661">
    <property type="entry name" value="Luciferase-like_sf"/>
</dbReference>
<dbReference type="InterPro" id="IPR051260">
    <property type="entry name" value="Diverse_substr_monoxygenases"/>
</dbReference>
<dbReference type="GO" id="GO:0004497">
    <property type="term" value="F:monooxygenase activity"/>
    <property type="evidence" value="ECO:0007669"/>
    <property type="project" value="UniProtKB-KW"/>
</dbReference>
<dbReference type="InterPro" id="IPR020020">
    <property type="entry name" value="Luciferase-type_oxidoreductase"/>
</dbReference>
<dbReference type="InterPro" id="IPR011251">
    <property type="entry name" value="Luciferase-like_dom"/>
</dbReference>
<dbReference type="Proteomes" id="UP001595925">
    <property type="component" value="Unassembled WGS sequence"/>
</dbReference>
<dbReference type="PANTHER" id="PTHR30011:SF16">
    <property type="entry name" value="C2H2 FINGER DOMAIN TRANSCRIPTION FACTOR (EUROFUNG)-RELATED"/>
    <property type="match status" value="1"/>
</dbReference>
<accession>A0ABD5Q9Y2</accession>
<dbReference type="EMBL" id="JBHSJG010000005">
    <property type="protein sequence ID" value="MFC4986556.1"/>
    <property type="molecule type" value="Genomic_DNA"/>
</dbReference>
<evidence type="ECO:0000256" key="3">
    <source>
        <dbReference type="ARBA" id="ARBA00023002"/>
    </source>
</evidence>
<dbReference type="Pfam" id="PF00296">
    <property type="entry name" value="Bac_luciferase"/>
    <property type="match status" value="1"/>
</dbReference>
<proteinExistence type="predicted"/>
<comment type="caution">
    <text evidence="6">The sequence shown here is derived from an EMBL/GenBank/DDBJ whole genome shotgun (WGS) entry which is preliminary data.</text>
</comment>
<dbReference type="RefSeq" id="WP_224828034.1">
    <property type="nucleotide sequence ID" value="NZ_JAIVEF010000003.1"/>
</dbReference>
<keyword evidence="3" id="KW-0560">Oxidoreductase</keyword>